<dbReference type="NCBIfam" id="NF045539">
    <property type="entry name" value="MATE_efflux1"/>
    <property type="match status" value="1"/>
</dbReference>
<dbReference type="InterPro" id="IPR052031">
    <property type="entry name" value="Membrane_Transporter-Flippase"/>
</dbReference>
<evidence type="ECO:0000313" key="9">
    <source>
        <dbReference type="Proteomes" id="UP000018680"/>
    </source>
</evidence>
<evidence type="ECO:0000256" key="6">
    <source>
        <dbReference type="ARBA" id="ARBA00023136"/>
    </source>
</evidence>
<proteinExistence type="predicted"/>
<sequence length="445" mass="50628">MHILKKSWWTETTESLARIDYRLFGTLLLFGLLPTAYITVRINFLGNIPDSWGYNIASQLTWLNVSYEVVFEALMLPMFYLIGKHIGDSKHFNNTVSNALVLTIALYLILSAITIFAARPMIVFMLQEAHTVDATVSYIRLETVAIMLSAIVRLFTIIFIVIKRERILLILLFVQLAASVLFDSLFISQLPISLEIGVNGIAFTNILVNIILIGISVVALRKASVRLFDRGFTIDFTWLKSWLRVGGLSGLENFVRNAAFILMVLRLVNAVQQQGNFWVTNNFIWGWLLLPVLALGELIRRETAAEPESIRLQARGWFALTTIIILIWIISIPFWDWFISRIMNVAAVDVIVRLSLISLGFYVVFAYNNVMDSVFYGAGRTDLMLYQSLIVNIVFYGSAFILYRRGVFTPDLTAIAIMFGLGIFLDSVITYFMYRRFVQVRNTGS</sequence>
<organism evidence="8 9">
    <name type="scientific">Salinispira pacifica</name>
    <dbReference type="NCBI Taxonomy" id="1307761"/>
    <lineage>
        <taxon>Bacteria</taxon>
        <taxon>Pseudomonadati</taxon>
        <taxon>Spirochaetota</taxon>
        <taxon>Spirochaetia</taxon>
        <taxon>Spirochaetales</taxon>
        <taxon>Spirochaetaceae</taxon>
        <taxon>Salinispira</taxon>
    </lineage>
</organism>
<feature type="transmembrane region" description="Helical" evidence="7">
    <location>
        <begin position="95"/>
        <end position="118"/>
    </location>
</feature>
<dbReference type="OrthoDB" id="388031at2"/>
<evidence type="ECO:0000256" key="2">
    <source>
        <dbReference type="ARBA" id="ARBA00022448"/>
    </source>
</evidence>
<dbReference type="EMBL" id="CP006939">
    <property type="protein sequence ID" value="AHC14115.1"/>
    <property type="molecule type" value="Genomic_DNA"/>
</dbReference>
<gene>
    <name evidence="8" type="ORF">L21SP2_0688</name>
</gene>
<feature type="transmembrane region" description="Helical" evidence="7">
    <location>
        <begin position="317"/>
        <end position="338"/>
    </location>
</feature>
<dbReference type="PANTHER" id="PTHR43549">
    <property type="entry name" value="MULTIDRUG RESISTANCE PROTEIN YPNP-RELATED"/>
    <property type="match status" value="1"/>
</dbReference>
<feature type="transmembrane region" description="Helical" evidence="7">
    <location>
        <begin position="138"/>
        <end position="161"/>
    </location>
</feature>
<keyword evidence="2" id="KW-0813">Transport</keyword>
<name>V5WER1_9SPIO</name>
<dbReference type="PANTHER" id="PTHR43549:SF2">
    <property type="entry name" value="MULTIDRUG RESISTANCE PROTEIN NORM-RELATED"/>
    <property type="match status" value="1"/>
</dbReference>
<dbReference type="KEGG" id="slr:L21SP2_0688"/>
<feature type="transmembrane region" description="Helical" evidence="7">
    <location>
        <begin position="415"/>
        <end position="434"/>
    </location>
</feature>
<feature type="transmembrane region" description="Helical" evidence="7">
    <location>
        <begin position="383"/>
        <end position="403"/>
    </location>
</feature>
<dbReference type="HOGENOM" id="CLU_632629_0_0_12"/>
<evidence type="ECO:0000256" key="4">
    <source>
        <dbReference type="ARBA" id="ARBA00022692"/>
    </source>
</evidence>
<feature type="transmembrane region" description="Helical" evidence="7">
    <location>
        <begin position="200"/>
        <end position="220"/>
    </location>
</feature>
<evidence type="ECO:0000256" key="1">
    <source>
        <dbReference type="ARBA" id="ARBA00004651"/>
    </source>
</evidence>
<comment type="subcellular location">
    <subcellularLocation>
        <location evidence="1">Cell membrane</location>
        <topology evidence="1">Multi-pass membrane protein</topology>
    </subcellularLocation>
</comment>
<evidence type="ECO:0000256" key="7">
    <source>
        <dbReference type="SAM" id="Phobius"/>
    </source>
</evidence>
<evidence type="ECO:0000313" key="8">
    <source>
        <dbReference type="EMBL" id="AHC14115.1"/>
    </source>
</evidence>
<reference evidence="8 9" key="1">
    <citation type="journal article" date="2015" name="Stand. Genomic Sci.">
        <title>Complete genome sequence and description of Salinispira pacifica gen. nov., sp. nov., a novel spirochaete isolated form a hypersaline microbial mat.</title>
        <authorList>
            <person name="Ben Hania W."/>
            <person name="Joseph M."/>
            <person name="Schumann P."/>
            <person name="Bunk B."/>
            <person name="Fiebig A."/>
            <person name="Sproer C."/>
            <person name="Klenk H.P."/>
            <person name="Fardeau M.L."/>
            <person name="Spring S."/>
        </authorList>
    </citation>
    <scope>NUCLEOTIDE SEQUENCE [LARGE SCALE GENOMIC DNA]</scope>
    <source>
        <strain evidence="8 9">L21-RPul-D2</strain>
    </source>
</reference>
<accession>V5WER1</accession>
<dbReference type="AlphaFoldDB" id="V5WER1"/>
<keyword evidence="6 7" id="KW-0472">Membrane</keyword>
<evidence type="ECO:0000256" key="5">
    <source>
        <dbReference type="ARBA" id="ARBA00022989"/>
    </source>
</evidence>
<dbReference type="GO" id="GO:0005886">
    <property type="term" value="C:plasma membrane"/>
    <property type="evidence" value="ECO:0007669"/>
    <property type="project" value="UniProtKB-SubCell"/>
</dbReference>
<feature type="transmembrane region" description="Helical" evidence="7">
    <location>
        <begin position="21"/>
        <end position="40"/>
    </location>
</feature>
<feature type="transmembrane region" description="Helical" evidence="7">
    <location>
        <begin position="168"/>
        <end position="188"/>
    </location>
</feature>
<keyword evidence="4 7" id="KW-0812">Transmembrane</keyword>
<evidence type="ECO:0000256" key="3">
    <source>
        <dbReference type="ARBA" id="ARBA00022475"/>
    </source>
</evidence>
<protein>
    <submittedName>
        <fullName evidence="8">Na+-driven multidrug efflux pump</fullName>
    </submittedName>
</protein>
<feature type="transmembrane region" description="Helical" evidence="7">
    <location>
        <begin position="60"/>
        <end position="83"/>
    </location>
</feature>
<dbReference type="RefSeq" id="WP_024267046.1">
    <property type="nucleotide sequence ID" value="NC_023035.1"/>
</dbReference>
<keyword evidence="9" id="KW-1185">Reference proteome</keyword>
<feature type="transmembrane region" description="Helical" evidence="7">
    <location>
        <begin position="350"/>
        <end position="371"/>
    </location>
</feature>
<keyword evidence="5 7" id="KW-1133">Transmembrane helix</keyword>
<dbReference type="eggNOG" id="ENOG502Z909">
    <property type="taxonomic scope" value="Bacteria"/>
</dbReference>
<dbReference type="STRING" id="1307761.L21SP2_0688"/>
<dbReference type="Proteomes" id="UP000018680">
    <property type="component" value="Chromosome"/>
</dbReference>
<keyword evidence="3" id="KW-1003">Cell membrane</keyword>